<dbReference type="EMBL" id="MVHV01000003">
    <property type="protein sequence ID" value="ORA84816.1"/>
    <property type="molecule type" value="Genomic_DNA"/>
</dbReference>
<comment type="caution">
    <text evidence="1">The sequence shown here is derived from an EMBL/GenBank/DDBJ whole genome shotgun (WGS) entry which is preliminary data.</text>
</comment>
<evidence type="ECO:0000313" key="2">
    <source>
        <dbReference type="Proteomes" id="UP000243140"/>
    </source>
</evidence>
<keyword evidence="2" id="KW-1185">Reference proteome</keyword>
<name>A0ABX3SW10_MYCMA</name>
<accession>A0ABX3SW10</accession>
<evidence type="ECO:0000313" key="1">
    <source>
        <dbReference type="EMBL" id="ORA84816.1"/>
    </source>
</evidence>
<protein>
    <submittedName>
        <fullName evidence="1">Uncharacterized protein</fullName>
    </submittedName>
</protein>
<dbReference type="Proteomes" id="UP000243140">
    <property type="component" value="Unassembled WGS sequence"/>
</dbReference>
<reference evidence="1 2" key="1">
    <citation type="submission" date="2017-02" db="EMBL/GenBank/DDBJ databases">
        <title>The new phylogeny of genus Mycobacterium.</title>
        <authorList>
            <person name="Tortoli E."/>
            <person name="Trovato A."/>
            <person name="Cirillo D.M."/>
        </authorList>
    </citation>
    <scope>NUCLEOTIDE SEQUENCE [LARGE SCALE GENOMIC DNA]</scope>
    <source>
        <strain evidence="1 2">IP1130001</strain>
    </source>
</reference>
<organism evidence="1 2">
    <name type="scientific">Mycobacterium malmoense</name>
    <dbReference type="NCBI Taxonomy" id="1780"/>
    <lineage>
        <taxon>Bacteria</taxon>
        <taxon>Bacillati</taxon>
        <taxon>Actinomycetota</taxon>
        <taxon>Actinomycetes</taxon>
        <taxon>Mycobacteriales</taxon>
        <taxon>Mycobacteriaceae</taxon>
        <taxon>Mycobacterium</taxon>
    </lineage>
</organism>
<gene>
    <name evidence="1" type="ORF">BST29_04470</name>
</gene>
<sequence>MSSNVYACVPVSPGSAAIAITTGAGGGDPLRPAPPRSRSPLVLVVAIRFARLRRARDRH</sequence>
<proteinExistence type="predicted"/>